<keyword evidence="2" id="KW-1185">Reference proteome</keyword>
<proteinExistence type="predicted"/>
<dbReference type="AlphaFoldDB" id="A0AA40GIA9"/>
<protein>
    <submittedName>
        <fullName evidence="1">Uncharacterized protein</fullName>
    </submittedName>
</protein>
<gene>
    <name evidence="1" type="ORF">K0M31_002264</name>
</gene>
<evidence type="ECO:0000313" key="1">
    <source>
        <dbReference type="EMBL" id="KAK1137770.1"/>
    </source>
</evidence>
<dbReference type="EMBL" id="JAHYIQ010000001">
    <property type="protein sequence ID" value="KAK1137770.1"/>
    <property type="molecule type" value="Genomic_DNA"/>
</dbReference>
<name>A0AA40GIA9_9HYME</name>
<organism evidence="1 2">
    <name type="scientific">Melipona bicolor</name>
    <dbReference type="NCBI Taxonomy" id="60889"/>
    <lineage>
        <taxon>Eukaryota</taxon>
        <taxon>Metazoa</taxon>
        <taxon>Ecdysozoa</taxon>
        <taxon>Arthropoda</taxon>
        <taxon>Hexapoda</taxon>
        <taxon>Insecta</taxon>
        <taxon>Pterygota</taxon>
        <taxon>Neoptera</taxon>
        <taxon>Endopterygota</taxon>
        <taxon>Hymenoptera</taxon>
        <taxon>Apocrita</taxon>
        <taxon>Aculeata</taxon>
        <taxon>Apoidea</taxon>
        <taxon>Anthophila</taxon>
        <taxon>Apidae</taxon>
        <taxon>Melipona</taxon>
    </lineage>
</organism>
<evidence type="ECO:0000313" key="2">
    <source>
        <dbReference type="Proteomes" id="UP001177670"/>
    </source>
</evidence>
<accession>A0AA40GIA9</accession>
<reference evidence="1" key="1">
    <citation type="submission" date="2021-10" db="EMBL/GenBank/DDBJ databases">
        <title>Melipona bicolor Genome sequencing and assembly.</title>
        <authorList>
            <person name="Araujo N.S."/>
            <person name="Arias M.C."/>
        </authorList>
    </citation>
    <scope>NUCLEOTIDE SEQUENCE</scope>
    <source>
        <strain evidence="1">USP_2M_L1-L4_2017</strain>
        <tissue evidence="1">Whole body</tissue>
    </source>
</reference>
<dbReference type="Proteomes" id="UP001177670">
    <property type="component" value="Unassembled WGS sequence"/>
</dbReference>
<sequence>MNSGKIVKLRDYVHVRNMDVVEMMGRIKSKVPNGCNSNWQDASRKNRKGSAISTVILVGVKKNLTVGGVVKLNVTLKNDIWTLAGMYTLGDVEGKVEQVRDWRWRKKKKNK</sequence>
<comment type="caution">
    <text evidence="1">The sequence shown here is derived from an EMBL/GenBank/DDBJ whole genome shotgun (WGS) entry which is preliminary data.</text>
</comment>